<keyword evidence="1" id="KW-1133">Transmembrane helix</keyword>
<feature type="transmembrane region" description="Helical" evidence="1">
    <location>
        <begin position="58"/>
        <end position="77"/>
    </location>
</feature>
<evidence type="ECO:0000256" key="1">
    <source>
        <dbReference type="SAM" id="Phobius"/>
    </source>
</evidence>
<dbReference type="InterPro" id="IPR045629">
    <property type="entry name" value="DUF6232"/>
</dbReference>
<reference evidence="2" key="1">
    <citation type="submission" date="2022-12" db="EMBL/GenBank/DDBJ databases">
        <title>New Phytohabitans aurantiacus sp. RD004123 nov., an actinomycete isolated from soil.</title>
        <authorList>
            <person name="Triningsih D.W."/>
            <person name="Harunari E."/>
            <person name="Igarashi Y."/>
        </authorList>
    </citation>
    <scope>NUCLEOTIDE SEQUENCE</scope>
    <source>
        <strain evidence="2">RD004123</strain>
    </source>
</reference>
<protein>
    <submittedName>
        <fullName evidence="2">Uncharacterized protein</fullName>
    </submittedName>
</protein>
<accession>A0ABQ5QTB0</accession>
<keyword evidence="3" id="KW-1185">Reference proteome</keyword>
<comment type="caution">
    <text evidence="2">The sequence shown here is derived from an EMBL/GenBank/DDBJ whole genome shotgun (WGS) entry which is preliminary data.</text>
</comment>
<feature type="transmembrane region" description="Helical" evidence="1">
    <location>
        <begin position="83"/>
        <end position="101"/>
    </location>
</feature>
<sequence>MTIGHLSRPTRPARVTFYNQRGVIVDDQSLLVNGVRFPIADLYCIERGRGPLSPSTRAAMVVALGELFVVTPVAFVFRSPAVLALALLTGLAAAGGVLFCGRRWPASFHLWAEYQHRPTLLFTTWDEQEFGQVSRALLRAIEHQQRY</sequence>
<organism evidence="2 3">
    <name type="scientific">Phytohabitans aurantiacus</name>
    <dbReference type="NCBI Taxonomy" id="3016789"/>
    <lineage>
        <taxon>Bacteria</taxon>
        <taxon>Bacillati</taxon>
        <taxon>Actinomycetota</taxon>
        <taxon>Actinomycetes</taxon>
        <taxon>Micromonosporales</taxon>
        <taxon>Micromonosporaceae</taxon>
    </lineage>
</organism>
<name>A0ABQ5QTB0_9ACTN</name>
<dbReference type="Pfam" id="PF19744">
    <property type="entry name" value="DUF6232"/>
    <property type="match status" value="1"/>
</dbReference>
<dbReference type="EMBL" id="BSDI01000011">
    <property type="protein sequence ID" value="GLH97487.1"/>
    <property type="molecule type" value="Genomic_DNA"/>
</dbReference>
<evidence type="ECO:0000313" key="3">
    <source>
        <dbReference type="Proteomes" id="UP001144280"/>
    </source>
</evidence>
<keyword evidence="1" id="KW-0472">Membrane</keyword>
<keyword evidence="1" id="KW-0812">Transmembrane</keyword>
<gene>
    <name evidence="2" type="ORF">Pa4123_27620</name>
</gene>
<dbReference type="RefSeq" id="WP_281895418.1">
    <property type="nucleotide sequence ID" value="NZ_BSDI01000011.1"/>
</dbReference>
<evidence type="ECO:0000313" key="2">
    <source>
        <dbReference type="EMBL" id="GLH97487.1"/>
    </source>
</evidence>
<proteinExistence type="predicted"/>
<dbReference type="Proteomes" id="UP001144280">
    <property type="component" value="Unassembled WGS sequence"/>
</dbReference>